<proteinExistence type="predicted"/>
<gene>
    <name evidence="1" type="ORF">RB602_05790</name>
</gene>
<evidence type="ECO:0000313" key="2">
    <source>
        <dbReference type="Proteomes" id="UP001302429"/>
    </source>
</evidence>
<accession>A0AA97FAE8</accession>
<name>A0AA97FAE8_9SPHN</name>
<dbReference type="Proteomes" id="UP001302429">
    <property type="component" value="Chromosome"/>
</dbReference>
<dbReference type="RefSeq" id="WP_317083772.1">
    <property type="nucleotide sequence ID" value="NZ_CP136594.1"/>
</dbReference>
<dbReference type="KEGG" id="acoa:RB602_05790"/>
<keyword evidence="2" id="KW-1185">Reference proteome</keyword>
<sequence length="302" mass="33680">MALDISRTADVSLSLAEALEAFDALAPSVESEEQRDLAADILARLALDRDCISDAAIAELKQYHSAKIATESYGQRQYGPQVIMLGEPRPGWFLRANIWPAKPDYAVKASGEAAFFYGLPHDHNFDFLTIGYHGPGYVSDYYEQDYGSLAGFRGEPAGLRFVERSRLSEGRMLHYRKHRDVHCQYPPEALSISLNLMLTAWDQPWTDQYSYDLERNRIGHILSFGASDILLRLAVDSGLGDGLELAETVMQKHPSHRLRSVALDALYHHFADNPRQQNALLDKALSSDSALLIGEAERLSGV</sequence>
<protein>
    <submittedName>
        <fullName evidence="1">Transposase</fullName>
    </submittedName>
</protein>
<organism evidence="1 2">
    <name type="scientific">Alterisphingorhabdus coralli</name>
    <dbReference type="NCBI Taxonomy" id="3071408"/>
    <lineage>
        <taxon>Bacteria</taxon>
        <taxon>Pseudomonadati</taxon>
        <taxon>Pseudomonadota</taxon>
        <taxon>Alphaproteobacteria</taxon>
        <taxon>Sphingomonadales</taxon>
        <taxon>Sphingomonadaceae</taxon>
        <taxon>Alterisphingorhabdus (ex Yan et al. 2024)</taxon>
    </lineage>
</organism>
<dbReference type="EMBL" id="CP136594">
    <property type="protein sequence ID" value="WOE76222.1"/>
    <property type="molecule type" value="Genomic_DNA"/>
</dbReference>
<dbReference type="AlphaFoldDB" id="A0AA97FAE8"/>
<reference evidence="1 2" key="1">
    <citation type="submission" date="2023-10" db="EMBL/GenBank/DDBJ databases">
        <title>Complete genome sequence of a Sphingomonadaceae bacterium.</title>
        <authorList>
            <person name="Yan C."/>
        </authorList>
    </citation>
    <scope>NUCLEOTIDE SEQUENCE [LARGE SCALE GENOMIC DNA]</scope>
    <source>
        <strain evidence="1 2">SCSIO 66989</strain>
    </source>
</reference>
<evidence type="ECO:0000313" key="1">
    <source>
        <dbReference type="EMBL" id="WOE76222.1"/>
    </source>
</evidence>